<gene>
    <name evidence="3" type="primary">LOC110297796</name>
</gene>
<feature type="region of interest" description="Disordered" evidence="1">
    <location>
        <begin position="164"/>
        <end position="183"/>
    </location>
</feature>
<dbReference type="Proteomes" id="UP000515126">
    <property type="component" value="Chromosome 7"/>
</dbReference>
<protein>
    <submittedName>
        <fullName evidence="3">Uncharacterized protein LOC110297796</fullName>
    </submittedName>
</protein>
<proteinExistence type="predicted"/>
<accession>A0A6P5PZW7</accession>
<keyword evidence="2" id="KW-1185">Reference proteome</keyword>
<name>A0A6P5PZW7_MUSCR</name>
<evidence type="ECO:0000256" key="1">
    <source>
        <dbReference type="SAM" id="MobiDB-lite"/>
    </source>
</evidence>
<dbReference type="RefSeq" id="XP_021022452.1">
    <property type="nucleotide sequence ID" value="XM_021166793.1"/>
</dbReference>
<dbReference type="GeneID" id="110297796"/>
<sequence>MLLGRFRGTGGLAETQRRPGQRPACAAWCNQNGAHRLPTSFIPSLQTNTEPRGKLCKQRSAPVAFRGATAARHAGSPSSRHLPPTVGQARQLLPTATRIPRSWQRQAAGRSRVQGRRRIPGYKRRRQRARPAAAVGRLKTSEHRLELGLLPLGLELEAGGWDQGWGGTDARGARPGSRGRPRVAITSMQPPSCLLAPPPVERFLDTWV</sequence>
<evidence type="ECO:0000313" key="3">
    <source>
        <dbReference type="RefSeq" id="XP_021022452.1"/>
    </source>
</evidence>
<organism evidence="2 3">
    <name type="scientific">Mus caroli</name>
    <name type="common">Ryukyu mouse</name>
    <name type="synonym">Ricefield mouse</name>
    <dbReference type="NCBI Taxonomy" id="10089"/>
    <lineage>
        <taxon>Eukaryota</taxon>
        <taxon>Metazoa</taxon>
        <taxon>Chordata</taxon>
        <taxon>Craniata</taxon>
        <taxon>Vertebrata</taxon>
        <taxon>Euteleostomi</taxon>
        <taxon>Mammalia</taxon>
        <taxon>Eutheria</taxon>
        <taxon>Euarchontoglires</taxon>
        <taxon>Glires</taxon>
        <taxon>Rodentia</taxon>
        <taxon>Myomorpha</taxon>
        <taxon>Muroidea</taxon>
        <taxon>Muridae</taxon>
        <taxon>Murinae</taxon>
        <taxon>Mus</taxon>
        <taxon>Mus</taxon>
    </lineage>
</organism>
<dbReference type="AlphaFoldDB" id="A0A6P5PZW7"/>
<evidence type="ECO:0000313" key="2">
    <source>
        <dbReference type="Proteomes" id="UP000515126"/>
    </source>
</evidence>
<dbReference type="KEGG" id="mcal:110297796"/>
<reference evidence="3" key="1">
    <citation type="submission" date="2025-08" db="UniProtKB">
        <authorList>
            <consortium name="RefSeq"/>
        </authorList>
    </citation>
    <scope>IDENTIFICATION</scope>
</reference>